<protein>
    <submittedName>
        <fullName evidence="1">Uncharacterized protein</fullName>
    </submittedName>
</protein>
<evidence type="ECO:0000313" key="1">
    <source>
        <dbReference type="EMBL" id="TNN84590.1"/>
    </source>
</evidence>
<reference evidence="1 2" key="1">
    <citation type="submission" date="2019-03" db="EMBL/GenBank/DDBJ databases">
        <title>First draft genome of Liparis tanakae, snailfish: a comprehensive survey of snailfish specific genes.</title>
        <authorList>
            <person name="Kim W."/>
            <person name="Song I."/>
            <person name="Jeong J.-H."/>
            <person name="Kim D."/>
            <person name="Kim S."/>
            <person name="Ryu S."/>
            <person name="Song J.Y."/>
            <person name="Lee S.K."/>
        </authorList>
    </citation>
    <scope>NUCLEOTIDE SEQUENCE [LARGE SCALE GENOMIC DNA]</scope>
    <source>
        <tissue evidence="1">Muscle</tissue>
    </source>
</reference>
<dbReference type="AlphaFoldDB" id="A0A4Z2J303"/>
<comment type="caution">
    <text evidence="1">The sequence shown here is derived from an EMBL/GenBank/DDBJ whole genome shotgun (WGS) entry which is preliminary data.</text>
</comment>
<gene>
    <name evidence="1" type="ORF">EYF80_005290</name>
</gene>
<dbReference type="EMBL" id="SRLO01000026">
    <property type="protein sequence ID" value="TNN84590.1"/>
    <property type="molecule type" value="Genomic_DNA"/>
</dbReference>
<accession>A0A4Z2J303</accession>
<evidence type="ECO:0000313" key="2">
    <source>
        <dbReference type="Proteomes" id="UP000314294"/>
    </source>
</evidence>
<name>A0A4Z2J303_9TELE</name>
<proteinExistence type="predicted"/>
<sequence length="134" mass="14749">MMPVPDRQMVCSRRLAPKSPSFTLPTESRRIAPYDFSWSLMEPFNHKTADKVTQGSGRIAALKPVKGTHARHVLHEDGERPLHGVSQAAVVLDDPLVAQVLQQLDLTLQSADLLEAGHSIRSLPPSHNEHAPIP</sequence>
<organism evidence="1 2">
    <name type="scientific">Liparis tanakae</name>
    <name type="common">Tanaka's snailfish</name>
    <dbReference type="NCBI Taxonomy" id="230148"/>
    <lineage>
        <taxon>Eukaryota</taxon>
        <taxon>Metazoa</taxon>
        <taxon>Chordata</taxon>
        <taxon>Craniata</taxon>
        <taxon>Vertebrata</taxon>
        <taxon>Euteleostomi</taxon>
        <taxon>Actinopterygii</taxon>
        <taxon>Neopterygii</taxon>
        <taxon>Teleostei</taxon>
        <taxon>Neoteleostei</taxon>
        <taxon>Acanthomorphata</taxon>
        <taxon>Eupercaria</taxon>
        <taxon>Perciformes</taxon>
        <taxon>Cottioidei</taxon>
        <taxon>Cottales</taxon>
        <taxon>Liparidae</taxon>
        <taxon>Liparis</taxon>
    </lineage>
</organism>
<dbReference type="Proteomes" id="UP000314294">
    <property type="component" value="Unassembled WGS sequence"/>
</dbReference>
<keyword evidence="2" id="KW-1185">Reference proteome</keyword>